<reference evidence="2 3" key="1">
    <citation type="journal article" date="2015" name="Genome Biol. Evol.">
        <title>Comparative Genomics of a Bacterivorous Green Alga Reveals Evolutionary Causalities and Consequences of Phago-Mixotrophic Mode of Nutrition.</title>
        <authorList>
            <person name="Burns J.A."/>
            <person name="Paasch A."/>
            <person name="Narechania A."/>
            <person name="Kim E."/>
        </authorList>
    </citation>
    <scope>NUCLEOTIDE SEQUENCE [LARGE SCALE GENOMIC DNA]</scope>
    <source>
        <strain evidence="2">PLY_AMNH</strain>
    </source>
</reference>
<name>A0AAE0CB85_9CHLO</name>
<dbReference type="EMBL" id="LGRX02025786">
    <property type="protein sequence ID" value="KAK3251846.1"/>
    <property type="molecule type" value="Genomic_DNA"/>
</dbReference>
<protein>
    <recommendedName>
        <fullName evidence="4">Endonuclease/exonuclease/phosphatase domain-containing protein</fullName>
    </recommendedName>
</protein>
<evidence type="ECO:0000313" key="3">
    <source>
        <dbReference type="Proteomes" id="UP001190700"/>
    </source>
</evidence>
<sequence>MVEGSLSLSSWNIAAVNNNPFEYWITHNNDGYNKLMLGVQDFIEAPGDKDLLVSEVFTADMFRELKDAMIAEGWKGIDETEAEWDANYKNRKIISGFLKDKEIGAKRLASMPDRITNTINTVNEGAVCRPTVINLYEGNLETAAGWWSQWKDFMFTKEVQIKTKAGVETKKVCQLLEKIKNSKYPAITVAEEEISIPLQTLCQAIFDAILVHIMNTESPGTWHALKMSMCEALNKKKDDSTLSILSDVYGDSDVIFLQEVAATFIDKAQKTSLGSSHHILVPEKLDGKRDQNSIILAKKATFTVETVKEVTSDIESSFDASVPVAGGDLFAVTIDDVNGKKFVLASFHGDTNGLATLPVVTAVNSFVDNLSEPHKFLFGLDANTNVEGSSKILGMNEFVSHYLQLGLTSCWGDTPDPLRIKTTYNARTYLQPQLNKAIRSDEKESKGNNNPNDFILFKKADFQPLSVLKDNTGKKEYVEGMSFPTLEFPSDHGVISTKVEPVLGKEEL</sequence>
<organism evidence="2 3">
    <name type="scientific">Cymbomonas tetramitiformis</name>
    <dbReference type="NCBI Taxonomy" id="36881"/>
    <lineage>
        <taxon>Eukaryota</taxon>
        <taxon>Viridiplantae</taxon>
        <taxon>Chlorophyta</taxon>
        <taxon>Pyramimonadophyceae</taxon>
        <taxon>Pyramimonadales</taxon>
        <taxon>Pyramimonadaceae</taxon>
        <taxon>Cymbomonas</taxon>
    </lineage>
</organism>
<dbReference type="EMBL" id="LGRX02032636">
    <property type="protein sequence ID" value="KAK3243803.1"/>
    <property type="molecule type" value="Genomic_DNA"/>
</dbReference>
<reference evidence="2" key="2">
    <citation type="submission" date="2023-06" db="EMBL/GenBank/DDBJ databases">
        <title>Long-read-based genome assembly of the green algal bacterivore Cymbomonas tetramitiformis.</title>
        <authorList>
            <person name="Gyaltshen Y."/>
            <person name="Rozenberg A."/>
            <person name="Paasch A."/>
            <person name="Burns J.A."/>
            <person name="Warring S."/>
            <person name="Larson R."/>
            <person name="Maurer-Alcala X."/>
            <person name="Dacks J."/>
            <person name="Kim E."/>
        </authorList>
    </citation>
    <scope>NUCLEOTIDE SEQUENCE</scope>
    <source>
        <strain evidence="2">PLY_AMNH</strain>
    </source>
</reference>
<dbReference type="Gene3D" id="3.60.10.10">
    <property type="entry name" value="Endonuclease/exonuclease/phosphatase"/>
    <property type="match status" value="1"/>
</dbReference>
<dbReference type="AlphaFoldDB" id="A0AAE0CB85"/>
<gene>
    <name evidence="2" type="ORF">CYMTET_38831</name>
    <name evidence="1" type="ORF">CYMTET_46562</name>
</gene>
<comment type="caution">
    <text evidence="2">The sequence shown here is derived from an EMBL/GenBank/DDBJ whole genome shotgun (WGS) entry which is preliminary data.</text>
</comment>
<keyword evidence="3" id="KW-1185">Reference proteome</keyword>
<proteinExistence type="predicted"/>
<accession>A0AAE0CB85</accession>
<dbReference type="Proteomes" id="UP001190700">
    <property type="component" value="Unassembled WGS sequence"/>
</dbReference>
<evidence type="ECO:0000313" key="1">
    <source>
        <dbReference type="EMBL" id="KAK3243803.1"/>
    </source>
</evidence>
<dbReference type="SUPFAM" id="SSF56219">
    <property type="entry name" value="DNase I-like"/>
    <property type="match status" value="1"/>
</dbReference>
<dbReference type="InterPro" id="IPR036691">
    <property type="entry name" value="Endo/exonu/phosph_ase_sf"/>
</dbReference>
<evidence type="ECO:0008006" key="4">
    <source>
        <dbReference type="Google" id="ProtNLM"/>
    </source>
</evidence>
<evidence type="ECO:0000313" key="2">
    <source>
        <dbReference type="EMBL" id="KAK3251846.1"/>
    </source>
</evidence>